<protein>
    <submittedName>
        <fullName evidence="10">Acyl-CoA dehydrogenase</fullName>
    </submittedName>
</protein>
<dbReference type="AlphaFoldDB" id="A0A346B2R1"/>
<evidence type="ECO:0000256" key="3">
    <source>
        <dbReference type="ARBA" id="ARBA00022630"/>
    </source>
</evidence>
<evidence type="ECO:0000256" key="6">
    <source>
        <dbReference type="RuleBase" id="RU362125"/>
    </source>
</evidence>
<dbReference type="Gene3D" id="1.10.540.10">
    <property type="entry name" value="Acyl-CoA dehydrogenase/oxidase, N-terminal domain"/>
    <property type="match status" value="1"/>
</dbReference>
<dbReference type="PROSITE" id="PS00073">
    <property type="entry name" value="ACYL_COA_DH_2"/>
    <property type="match status" value="1"/>
</dbReference>
<gene>
    <name evidence="10" type="ORF">DKB62_08175</name>
</gene>
<dbReference type="SUPFAM" id="SSF56645">
    <property type="entry name" value="Acyl-CoA dehydrogenase NM domain-like"/>
    <property type="match status" value="1"/>
</dbReference>
<dbReference type="PANTHER" id="PTHR43884">
    <property type="entry name" value="ACYL-COA DEHYDROGENASE"/>
    <property type="match status" value="1"/>
</dbReference>
<evidence type="ECO:0000313" key="10">
    <source>
        <dbReference type="EMBL" id="AXL22404.1"/>
    </source>
</evidence>
<evidence type="ECO:0000256" key="1">
    <source>
        <dbReference type="ARBA" id="ARBA00001974"/>
    </source>
</evidence>
<dbReference type="Pfam" id="PF02771">
    <property type="entry name" value="Acyl-CoA_dh_N"/>
    <property type="match status" value="1"/>
</dbReference>
<evidence type="ECO:0000259" key="9">
    <source>
        <dbReference type="Pfam" id="PF02771"/>
    </source>
</evidence>
<dbReference type="Pfam" id="PF02770">
    <property type="entry name" value="Acyl-CoA_dh_M"/>
    <property type="match status" value="1"/>
</dbReference>
<dbReference type="InterPro" id="IPR046373">
    <property type="entry name" value="Acyl-CoA_Oxase/DH_mid-dom_sf"/>
</dbReference>
<dbReference type="EMBL" id="CP029462">
    <property type="protein sequence ID" value="AXL22404.1"/>
    <property type="molecule type" value="Genomic_DNA"/>
</dbReference>
<dbReference type="OrthoDB" id="9802447at2"/>
<dbReference type="FunFam" id="1.10.540.10:FF:000002">
    <property type="entry name" value="Acyl-CoA dehydrogenase FadE19"/>
    <property type="match status" value="1"/>
</dbReference>
<evidence type="ECO:0000259" key="7">
    <source>
        <dbReference type="Pfam" id="PF00441"/>
    </source>
</evidence>
<dbReference type="GO" id="GO:0050660">
    <property type="term" value="F:flavin adenine dinucleotide binding"/>
    <property type="evidence" value="ECO:0007669"/>
    <property type="project" value="InterPro"/>
</dbReference>
<dbReference type="FunFam" id="1.20.140.10:FF:000004">
    <property type="entry name" value="Acyl-CoA dehydrogenase FadE25"/>
    <property type="match status" value="1"/>
</dbReference>
<feature type="domain" description="Acyl-CoA oxidase/dehydrogenase middle" evidence="8">
    <location>
        <begin position="120"/>
        <end position="218"/>
    </location>
</feature>
<comment type="similarity">
    <text evidence="2 6">Belongs to the acyl-CoA dehydrogenase family.</text>
</comment>
<keyword evidence="3 6" id="KW-0285">Flavoprotein</keyword>
<dbReference type="KEGG" id="meg:DKB62_08175"/>
<dbReference type="FunFam" id="2.40.110.10:FF:000002">
    <property type="entry name" value="Acyl-CoA dehydrogenase fadE12"/>
    <property type="match status" value="1"/>
</dbReference>
<dbReference type="Proteomes" id="UP000254337">
    <property type="component" value="Chromosome"/>
</dbReference>
<dbReference type="Gene3D" id="2.40.110.10">
    <property type="entry name" value="Butyryl-CoA Dehydrogenase, subunit A, domain 2"/>
    <property type="match status" value="1"/>
</dbReference>
<dbReference type="PROSITE" id="PS00072">
    <property type="entry name" value="ACYL_COA_DH_1"/>
    <property type="match status" value="1"/>
</dbReference>
<proteinExistence type="inferred from homology"/>
<dbReference type="InterPro" id="IPR009075">
    <property type="entry name" value="AcylCo_DH/oxidase_C"/>
</dbReference>
<name>A0A346B2R1_9FIRM</name>
<dbReference type="Pfam" id="PF00441">
    <property type="entry name" value="Acyl-CoA_dh_1"/>
    <property type="match status" value="1"/>
</dbReference>
<dbReference type="InterPro" id="IPR009100">
    <property type="entry name" value="AcylCoA_DH/oxidase_NM_dom_sf"/>
</dbReference>
<keyword evidence="11" id="KW-1185">Reference proteome</keyword>
<dbReference type="InterPro" id="IPR013786">
    <property type="entry name" value="AcylCoA_DH/ox_N"/>
</dbReference>
<dbReference type="InterPro" id="IPR036250">
    <property type="entry name" value="AcylCo_DH-like_C"/>
</dbReference>
<sequence>MSMQLTEEQRDIQRMVRNYAQEKIAPLAKEIDETGRFPAEAIQGLADMGIMGLNIPEEYGGAGMDEICKVVAIEEVAKCCASTAEILAVHLLVNDIIVKRGTEEQKREFLPAAAEGCLGAFALTEAGAGTDAGGLTTKAVYADGHYVLNGTKCFISNMGPHEGHHVVVIAVTDKEKGTRGGMTAFLMKRDTSGFSLGKTEDKMGIRGAAVSELIFTDCAVPESCVLGRVGDGFKVAMSGLDGGRIGIAAQSLGVAEAAMAGAVKYAKERVQFGKPIAAKQGLQWYLADMATRLEAARLLVYNAASERMAGGDISQAAAMAKYYASEAACYICDLSLQIHGGYGYMKDYDIERLYRDARILRIYEGTSEVQKMVIARHVLQ</sequence>
<evidence type="ECO:0000259" key="8">
    <source>
        <dbReference type="Pfam" id="PF02770"/>
    </source>
</evidence>
<accession>A0A346B2R1</accession>
<dbReference type="GO" id="GO:0003995">
    <property type="term" value="F:acyl-CoA dehydrogenase activity"/>
    <property type="evidence" value="ECO:0007669"/>
    <property type="project" value="InterPro"/>
</dbReference>
<feature type="domain" description="Acyl-CoA dehydrogenase/oxidase C-terminal" evidence="7">
    <location>
        <begin position="230"/>
        <end position="379"/>
    </location>
</feature>
<evidence type="ECO:0000256" key="5">
    <source>
        <dbReference type="ARBA" id="ARBA00023002"/>
    </source>
</evidence>
<organism evidence="10 11">
    <name type="scientific">Megasphaera stantonii</name>
    <dbReference type="NCBI Taxonomy" id="2144175"/>
    <lineage>
        <taxon>Bacteria</taxon>
        <taxon>Bacillati</taxon>
        <taxon>Bacillota</taxon>
        <taxon>Negativicutes</taxon>
        <taxon>Veillonellales</taxon>
        <taxon>Veillonellaceae</taxon>
        <taxon>Megasphaera</taxon>
    </lineage>
</organism>
<comment type="cofactor">
    <cofactor evidence="1 6">
        <name>FAD</name>
        <dbReference type="ChEBI" id="CHEBI:57692"/>
    </cofactor>
</comment>
<evidence type="ECO:0000256" key="2">
    <source>
        <dbReference type="ARBA" id="ARBA00009347"/>
    </source>
</evidence>
<keyword evidence="4 6" id="KW-0274">FAD</keyword>
<dbReference type="SUPFAM" id="SSF47203">
    <property type="entry name" value="Acyl-CoA dehydrogenase C-terminal domain-like"/>
    <property type="match status" value="1"/>
</dbReference>
<dbReference type="InterPro" id="IPR006091">
    <property type="entry name" value="Acyl-CoA_Oxase/DH_mid-dom"/>
</dbReference>
<dbReference type="InterPro" id="IPR037069">
    <property type="entry name" value="AcylCoA_DH/ox_N_sf"/>
</dbReference>
<dbReference type="PANTHER" id="PTHR43884:SF12">
    <property type="entry name" value="ISOVALERYL-COA DEHYDROGENASE, MITOCHONDRIAL-RELATED"/>
    <property type="match status" value="1"/>
</dbReference>
<dbReference type="Gene3D" id="1.20.140.10">
    <property type="entry name" value="Butyryl-CoA Dehydrogenase, subunit A, domain 3"/>
    <property type="match status" value="1"/>
</dbReference>
<evidence type="ECO:0000313" key="11">
    <source>
        <dbReference type="Proteomes" id="UP000254337"/>
    </source>
</evidence>
<evidence type="ECO:0000256" key="4">
    <source>
        <dbReference type="ARBA" id="ARBA00022827"/>
    </source>
</evidence>
<dbReference type="InterPro" id="IPR006089">
    <property type="entry name" value="Acyl-CoA_DH_CS"/>
</dbReference>
<keyword evidence="5 6" id="KW-0560">Oxidoreductase</keyword>
<feature type="domain" description="Acyl-CoA dehydrogenase/oxidase N-terminal" evidence="9">
    <location>
        <begin position="6"/>
        <end position="116"/>
    </location>
</feature>
<dbReference type="PIRSF" id="PIRSF016578">
    <property type="entry name" value="HsaA"/>
    <property type="match status" value="1"/>
</dbReference>
<reference evidence="10 11" key="1">
    <citation type="submission" date="2018-05" db="EMBL/GenBank/DDBJ databases">
        <title>Complete genome sequence of Megasphaera sp. AJH120T, isolated from the ceca of a chicken.</title>
        <authorList>
            <person name="Maki J."/>
            <person name="Looft T."/>
        </authorList>
    </citation>
    <scope>NUCLEOTIDE SEQUENCE [LARGE SCALE GENOMIC DNA]</scope>
    <source>
        <strain evidence="10 11">AJH120</strain>
    </source>
</reference>